<dbReference type="AlphaFoldDB" id="A0A9D1UN14"/>
<accession>A0A9D1UN14</accession>
<dbReference type="SUPFAM" id="SSF56563">
    <property type="entry name" value="Major capsid protein gp5"/>
    <property type="match status" value="1"/>
</dbReference>
<gene>
    <name evidence="1" type="ORF">H9868_05240</name>
</gene>
<reference evidence="1" key="2">
    <citation type="submission" date="2021-04" db="EMBL/GenBank/DDBJ databases">
        <authorList>
            <person name="Gilroy R."/>
        </authorList>
    </citation>
    <scope>NUCLEOTIDE SEQUENCE</scope>
    <source>
        <strain evidence="1">ChiGjej6B6-1540</strain>
    </source>
</reference>
<sequence length="345" mass="38652">MAYRYDNLRLEKGMYNEAGRTFTQVLEREDPSERYKGTDLEGLDAYQRQLKRFDIKVRGEGSDVVEKFFSTAQSAVLFPEYVARSVRQGMEESDLIPHITAAVTRFDGLDYRSITSVPDDDEKRLRFVEEGSVLPQTQVKTQENLVRLHKRGRMLVASYEAIRYQKLDLFSVTLRQIGAHINRMHLEDAIDVLINGDGNKNPADTFTVGQEPIGGSAGTLTYDDLVDFWAQFHPYEMNTLLVSGDMMRALLKMPEFQDPLTGLNFQGTGQLATPLGAKLLRTSALASGTLIGLDKNYALEMVKGSDVTVEYDKLIDRQLERAAITSISGFAKLFTGAAKVLKLGD</sequence>
<evidence type="ECO:0000313" key="2">
    <source>
        <dbReference type="Proteomes" id="UP000824192"/>
    </source>
</evidence>
<name>A0A9D1UN14_9FIRM</name>
<protein>
    <submittedName>
        <fullName evidence="1">Phage major capsid protein</fullName>
    </submittedName>
</protein>
<dbReference type="Proteomes" id="UP000824192">
    <property type="component" value="Unassembled WGS sequence"/>
</dbReference>
<dbReference type="EMBL" id="DXGA01000106">
    <property type="protein sequence ID" value="HIW93929.1"/>
    <property type="molecule type" value="Genomic_DNA"/>
</dbReference>
<comment type="caution">
    <text evidence="1">The sequence shown here is derived from an EMBL/GenBank/DDBJ whole genome shotgun (WGS) entry which is preliminary data.</text>
</comment>
<dbReference type="Pfam" id="PF25209">
    <property type="entry name" value="Phage_capsid_4"/>
    <property type="match status" value="1"/>
</dbReference>
<organism evidence="1 2">
    <name type="scientific">Candidatus Flavonifractor merdipullorum</name>
    <dbReference type="NCBI Taxonomy" id="2838590"/>
    <lineage>
        <taxon>Bacteria</taxon>
        <taxon>Bacillati</taxon>
        <taxon>Bacillota</taxon>
        <taxon>Clostridia</taxon>
        <taxon>Eubacteriales</taxon>
        <taxon>Oscillospiraceae</taxon>
        <taxon>Flavonifractor</taxon>
    </lineage>
</organism>
<proteinExistence type="predicted"/>
<reference evidence="1" key="1">
    <citation type="journal article" date="2021" name="PeerJ">
        <title>Extensive microbial diversity within the chicken gut microbiome revealed by metagenomics and culture.</title>
        <authorList>
            <person name="Gilroy R."/>
            <person name="Ravi A."/>
            <person name="Getino M."/>
            <person name="Pursley I."/>
            <person name="Horton D.L."/>
            <person name="Alikhan N.F."/>
            <person name="Baker D."/>
            <person name="Gharbi K."/>
            <person name="Hall N."/>
            <person name="Watson M."/>
            <person name="Adriaenssens E.M."/>
            <person name="Foster-Nyarko E."/>
            <person name="Jarju S."/>
            <person name="Secka A."/>
            <person name="Antonio M."/>
            <person name="Oren A."/>
            <person name="Chaudhuri R.R."/>
            <person name="La Ragione R."/>
            <person name="Hildebrand F."/>
            <person name="Pallen M.J."/>
        </authorList>
    </citation>
    <scope>NUCLEOTIDE SEQUENCE</scope>
    <source>
        <strain evidence="1">ChiGjej6B6-1540</strain>
    </source>
</reference>
<evidence type="ECO:0000313" key="1">
    <source>
        <dbReference type="EMBL" id="HIW93929.1"/>
    </source>
</evidence>